<feature type="transmembrane region" description="Helical" evidence="1">
    <location>
        <begin position="153"/>
        <end position="173"/>
    </location>
</feature>
<keyword evidence="1" id="KW-0472">Membrane</keyword>
<organism evidence="2 3">
    <name type="scientific">Trichinella spiralis</name>
    <name type="common">Trichina worm</name>
    <dbReference type="NCBI Taxonomy" id="6334"/>
    <lineage>
        <taxon>Eukaryota</taxon>
        <taxon>Metazoa</taxon>
        <taxon>Ecdysozoa</taxon>
        <taxon>Nematoda</taxon>
        <taxon>Enoplea</taxon>
        <taxon>Dorylaimia</taxon>
        <taxon>Trichinellida</taxon>
        <taxon>Trichinellidae</taxon>
        <taxon>Trichinella</taxon>
    </lineage>
</organism>
<accession>A0A0V1BB24</accession>
<protein>
    <submittedName>
        <fullName evidence="2">Uncharacterized protein</fullName>
    </submittedName>
</protein>
<dbReference type="AlphaFoldDB" id="A0A0V1BB24"/>
<keyword evidence="1" id="KW-0812">Transmembrane</keyword>
<keyword evidence="1" id="KW-1133">Transmembrane helix</keyword>
<keyword evidence="3" id="KW-1185">Reference proteome</keyword>
<gene>
    <name evidence="2" type="ORF">T01_300</name>
</gene>
<dbReference type="Proteomes" id="UP000054776">
    <property type="component" value="Unassembled WGS sequence"/>
</dbReference>
<evidence type="ECO:0000313" key="2">
    <source>
        <dbReference type="EMBL" id="KRY33827.1"/>
    </source>
</evidence>
<evidence type="ECO:0000256" key="1">
    <source>
        <dbReference type="SAM" id="Phobius"/>
    </source>
</evidence>
<evidence type="ECO:0000313" key="3">
    <source>
        <dbReference type="Proteomes" id="UP000054776"/>
    </source>
</evidence>
<dbReference type="EMBL" id="JYDH01000076">
    <property type="protein sequence ID" value="KRY33827.1"/>
    <property type="molecule type" value="Genomic_DNA"/>
</dbReference>
<name>A0A0V1BB24_TRISP</name>
<reference evidence="2 3" key="1">
    <citation type="submission" date="2015-01" db="EMBL/GenBank/DDBJ databases">
        <title>Evolution of Trichinella species and genotypes.</title>
        <authorList>
            <person name="Korhonen P.K."/>
            <person name="Edoardo P."/>
            <person name="Giuseppe L.R."/>
            <person name="Gasser R.B."/>
        </authorList>
    </citation>
    <scope>NUCLEOTIDE SEQUENCE [LARGE SCALE GENOMIC DNA]</scope>
    <source>
        <strain evidence="2">ISS3</strain>
    </source>
</reference>
<comment type="caution">
    <text evidence="2">The sequence shown here is derived from an EMBL/GenBank/DDBJ whole genome shotgun (WGS) entry which is preliminary data.</text>
</comment>
<dbReference type="InParanoid" id="A0A0V1BB24"/>
<sequence length="226" mass="26085">MMSNKYKVGSAYEHWRQLADIVVDVTIGQEMKWKICTFRHLQTKVIEWKLKASIIDGKLEYFIHCIVMEACTCSTMILLFNINCHYERCKLHMDNVVHMTSPSIFTCQISKKGIHYSSIQGHLLYSHNLIQISITFTGEAEQSSFAVCQMSEMLYAVLLFPLFFLIFTLYILFSSGHLVANEPKQLGTESKSCLEHFLMYFIAKIEKALRGEEMSIGGDLEGRRDR</sequence>
<proteinExistence type="predicted"/>